<evidence type="ECO:0000313" key="3">
    <source>
        <dbReference type="Proteomes" id="UP000886523"/>
    </source>
</evidence>
<reference evidence="2" key="1">
    <citation type="journal article" date="2020" name="Nat. Commun.">
        <title>Large-scale genome sequencing of mycorrhizal fungi provides insights into the early evolution of symbiotic traits.</title>
        <authorList>
            <person name="Miyauchi S."/>
            <person name="Kiss E."/>
            <person name="Kuo A."/>
            <person name="Drula E."/>
            <person name="Kohler A."/>
            <person name="Sanchez-Garcia M."/>
            <person name="Morin E."/>
            <person name="Andreopoulos B."/>
            <person name="Barry K.W."/>
            <person name="Bonito G."/>
            <person name="Buee M."/>
            <person name="Carver A."/>
            <person name="Chen C."/>
            <person name="Cichocki N."/>
            <person name="Clum A."/>
            <person name="Culley D."/>
            <person name="Crous P.W."/>
            <person name="Fauchery L."/>
            <person name="Girlanda M."/>
            <person name="Hayes R.D."/>
            <person name="Keri Z."/>
            <person name="LaButti K."/>
            <person name="Lipzen A."/>
            <person name="Lombard V."/>
            <person name="Magnuson J."/>
            <person name="Maillard F."/>
            <person name="Murat C."/>
            <person name="Nolan M."/>
            <person name="Ohm R.A."/>
            <person name="Pangilinan J."/>
            <person name="Pereira M.F."/>
            <person name="Perotto S."/>
            <person name="Peter M."/>
            <person name="Pfister S."/>
            <person name="Riley R."/>
            <person name="Sitrit Y."/>
            <person name="Stielow J.B."/>
            <person name="Szollosi G."/>
            <person name="Zifcakova L."/>
            <person name="Stursova M."/>
            <person name="Spatafora J.W."/>
            <person name="Tedersoo L."/>
            <person name="Vaario L.M."/>
            <person name="Yamada A."/>
            <person name="Yan M."/>
            <person name="Wang P."/>
            <person name="Xu J."/>
            <person name="Bruns T."/>
            <person name="Baldrian P."/>
            <person name="Vilgalys R."/>
            <person name="Dunand C."/>
            <person name="Henrissat B."/>
            <person name="Grigoriev I.V."/>
            <person name="Hibbett D."/>
            <person name="Nagy L.G."/>
            <person name="Martin F.M."/>
        </authorList>
    </citation>
    <scope>NUCLEOTIDE SEQUENCE</scope>
    <source>
        <strain evidence="2">UP504</strain>
    </source>
</reference>
<dbReference type="EMBL" id="MU129139">
    <property type="protein sequence ID" value="KAF9505721.1"/>
    <property type="molecule type" value="Genomic_DNA"/>
</dbReference>
<comment type="caution">
    <text evidence="2">The sequence shown here is derived from an EMBL/GenBank/DDBJ whole genome shotgun (WGS) entry which is preliminary data.</text>
</comment>
<gene>
    <name evidence="2" type="ORF">BS47DRAFT_1353702</name>
</gene>
<organism evidence="2 3">
    <name type="scientific">Hydnum rufescens UP504</name>
    <dbReference type="NCBI Taxonomy" id="1448309"/>
    <lineage>
        <taxon>Eukaryota</taxon>
        <taxon>Fungi</taxon>
        <taxon>Dikarya</taxon>
        <taxon>Basidiomycota</taxon>
        <taxon>Agaricomycotina</taxon>
        <taxon>Agaricomycetes</taxon>
        <taxon>Cantharellales</taxon>
        <taxon>Hydnaceae</taxon>
        <taxon>Hydnum</taxon>
    </lineage>
</organism>
<accession>A0A9P6AHA0</accession>
<feature type="region of interest" description="Disordered" evidence="1">
    <location>
        <begin position="100"/>
        <end position="124"/>
    </location>
</feature>
<feature type="compositionally biased region" description="Polar residues" evidence="1">
    <location>
        <begin position="114"/>
        <end position="124"/>
    </location>
</feature>
<evidence type="ECO:0000313" key="2">
    <source>
        <dbReference type="EMBL" id="KAF9505721.1"/>
    </source>
</evidence>
<sequence>MLQTLLVRGEKRMQQGLVAAPSQAGVRSYDPPPGPPPANSGTAMAPPTINFSGYGLTVGHFQVPSEGPSSLDNQPNPPADRLGLPSPVYQESSVLKSIRNPAFTWPSPHPSPASILQRQLSDPR</sequence>
<feature type="region of interest" description="Disordered" evidence="1">
    <location>
        <begin position="1"/>
        <end position="88"/>
    </location>
</feature>
<proteinExistence type="predicted"/>
<feature type="non-terminal residue" evidence="2">
    <location>
        <position position="124"/>
    </location>
</feature>
<dbReference type="AlphaFoldDB" id="A0A9P6AHA0"/>
<name>A0A9P6AHA0_9AGAM</name>
<evidence type="ECO:0000256" key="1">
    <source>
        <dbReference type="SAM" id="MobiDB-lite"/>
    </source>
</evidence>
<protein>
    <submittedName>
        <fullName evidence="2">Uncharacterized protein</fullName>
    </submittedName>
</protein>
<dbReference type="Proteomes" id="UP000886523">
    <property type="component" value="Unassembled WGS sequence"/>
</dbReference>
<keyword evidence="3" id="KW-1185">Reference proteome</keyword>